<dbReference type="Proteomes" id="UP000646911">
    <property type="component" value="Unassembled WGS sequence"/>
</dbReference>
<evidence type="ECO:0000313" key="1">
    <source>
        <dbReference type="EMBL" id="MBC3911575.1"/>
    </source>
</evidence>
<proteinExistence type="predicted"/>
<comment type="caution">
    <text evidence="1">The sequence shown here is derived from an EMBL/GenBank/DDBJ whole genome shotgun (WGS) entry which is preliminary data.</text>
</comment>
<sequence length="177" mass="20007">MKQAEDIYTIDAFAKRGRGRPRKPDAKSDAQRGREYRLRRRAVVLDTPAYTAPHRRVLGPSDSLLETVLTLEHQRHVKRIKDIHAIASQIGLLEPIHRQLAAKGFVLPINDIKLRGQSLVVRETGNRSLALLFALIDLGMKVTSKRQFQLHTSVILELGKLNLVIAVQTRFLEGHSI</sequence>
<evidence type="ECO:0000313" key="2">
    <source>
        <dbReference type="Proteomes" id="UP000646911"/>
    </source>
</evidence>
<name>A0ABR6ZJN7_9BURK</name>
<organism evidence="1 2">
    <name type="scientific">Undibacterium umbellatum</name>
    <dbReference type="NCBI Taxonomy" id="2762300"/>
    <lineage>
        <taxon>Bacteria</taxon>
        <taxon>Pseudomonadati</taxon>
        <taxon>Pseudomonadota</taxon>
        <taxon>Betaproteobacteria</taxon>
        <taxon>Burkholderiales</taxon>
        <taxon>Oxalobacteraceae</taxon>
        <taxon>Undibacterium</taxon>
    </lineage>
</organism>
<protein>
    <submittedName>
        <fullName evidence="1">Uncharacterized protein</fullName>
    </submittedName>
</protein>
<dbReference type="RefSeq" id="WP_186957278.1">
    <property type="nucleotide sequence ID" value="NZ_JACOFX010000042.1"/>
</dbReference>
<reference evidence="1 2" key="1">
    <citation type="submission" date="2020-08" db="EMBL/GenBank/DDBJ databases">
        <title>Novel species isolated from subtropical streams in China.</title>
        <authorList>
            <person name="Lu H."/>
        </authorList>
    </citation>
    <scope>NUCLEOTIDE SEQUENCE [LARGE SCALE GENOMIC DNA]</scope>
    <source>
        <strain evidence="1 2">NL8W</strain>
    </source>
</reference>
<dbReference type="EMBL" id="JACOFX010000042">
    <property type="protein sequence ID" value="MBC3911575.1"/>
    <property type="molecule type" value="Genomic_DNA"/>
</dbReference>
<gene>
    <name evidence="1" type="ORF">H8L47_28830</name>
</gene>
<keyword evidence="2" id="KW-1185">Reference proteome</keyword>
<accession>A0ABR6ZJN7</accession>